<reference evidence="1 2" key="1">
    <citation type="journal article" date="2018" name="Front. Plant Sci.">
        <title>Red Clover (Trifolium pratense) and Zigzag Clover (T. medium) - A Picture of Genomic Similarities and Differences.</title>
        <authorList>
            <person name="Dluhosova J."/>
            <person name="Istvanek J."/>
            <person name="Nedelnik J."/>
            <person name="Repkova J."/>
        </authorList>
    </citation>
    <scope>NUCLEOTIDE SEQUENCE [LARGE SCALE GENOMIC DNA]</scope>
    <source>
        <strain evidence="2">cv. 10/8</strain>
        <tissue evidence="1">Leaf</tissue>
    </source>
</reference>
<evidence type="ECO:0000313" key="2">
    <source>
        <dbReference type="Proteomes" id="UP000265520"/>
    </source>
</evidence>
<comment type="caution">
    <text evidence="1">The sequence shown here is derived from an EMBL/GenBank/DDBJ whole genome shotgun (WGS) entry which is preliminary data.</text>
</comment>
<dbReference type="EMBL" id="LXQA010702333">
    <property type="protein sequence ID" value="MCI66790.1"/>
    <property type="molecule type" value="Genomic_DNA"/>
</dbReference>
<dbReference type="Proteomes" id="UP000265520">
    <property type="component" value="Unassembled WGS sequence"/>
</dbReference>
<organism evidence="1 2">
    <name type="scientific">Trifolium medium</name>
    <dbReference type="NCBI Taxonomy" id="97028"/>
    <lineage>
        <taxon>Eukaryota</taxon>
        <taxon>Viridiplantae</taxon>
        <taxon>Streptophyta</taxon>
        <taxon>Embryophyta</taxon>
        <taxon>Tracheophyta</taxon>
        <taxon>Spermatophyta</taxon>
        <taxon>Magnoliopsida</taxon>
        <taxon>eudicotyledons</taxon>
        <taxon>Gunneridae</taxon>
        <taxon>Pentapetalae</taxon>
        <taxon>rosids</taxon>
        <taxon>fabids</taxon>
        <taxon>Fabales</taxon>
        <taxon>Fabaceae</taxon>
        <taxon>Papilionoideae</taxon>
        <taxon>50 kb inversion clade</taxon>
        <taxon>NPAAA clade</taxon>
        <taxon>Hologalegina</taxon>
        <taxon>IRL clade</taxon>
        <taxon>Trifolieae</taxon>
        <taxon>Trifolium</taxon>
    </lineage>
</organism>
<proteinExistence type="predicted"/>
<evidence type="ECO:0000313" key="1">
    <source>
        <dbReference type="EMBL" id="MCI66790.1"/>
    </source>
</evidence>
<sequence>MARRAMNSDITGILTGSCASRSLVWRSAQLNQVAEVDPLEVARRVGRVGATRQYEIQAEK</sequence>
<feature type="non-terminal residue" evidence="1">
    <location>
        <position position="60"/>
    </location>
</feature>
<name>A0A392U2R8_9FABA</name>
<keyword evidence="2" id="KW-1185">Reference proteome</keyword>
<protein>
    <submittedName>
        <fullName evidence="1">Uncharacterized protein</fullName>
    </submittedName>
</protein>
<accession>A0A392U2R8</accession>
<dbReference type="AlphaFoldDB" id="A0A392U2R8"/>